<dbReference type="EMBL" id="KQ981795">
    <property type="protein sequence ID" value="KYN35752.1"/>
    <property type="molecule type" value="Genomic_DNA"/>
</dbReference>
<name>A0A151JU32_9HYME</name>
<dbReference type="Proteomes" id="UP000078541">
    <property type="component" value="Unassembled WGS sequence"/>
</dbReference>
<organism evidence="1 2">
    <name type="scientific">Trachymyrmex septentrionalis</name>
    <dbReference type="NCBI Taxonomy" id="34720"/>
    <lineage>
        <taxon>Eukaryota</taxon>
        <taxon>Metazoa</taxon>
        <taxon>Ecdysozoa</taxon>
        <taxon>Arthropoda</taxon>
        <taxon>Hexapoda</taxon>
        <taxon>Insecta</taxon>
        <taxon>Pterygota</taxon>
        <taxon>Neoptera</taxon>
        <taxon>Endopterygota</taxon>
        <taxon>Hymenoptera</taxon>
        <taxon>Apocrita</taxon>
        <taxon>Aculeata</taxon>
        <taxon>Formicoidea</taxon>
        <taxon>Formicidae</taxon>
        <taxon>Myrmicinae</taxon>
        <taxon>Trachymyrmex</taxon>
    </lineage>
</organism>
<proteinExistence type="predicted"/>
<gene>
    <name evidence="1" type="ORF">ALC56_09903</name>
</gene>
<sequence length="287" mass="34480">MLTKRHDNFCLPVCNVQSVTIDFIKNIEYNIRKMQMKIPDIMDIRNKILQLINNIKQSKTFIEKQIGFLFCETKKFIKNNQDILFTHKGNVVVNVLTNLMMEGINKRWHLIQPNTSSPKQRLILKVQFVFNSTYFTFDNELLYIKNNKFRGFINNISMKLSFFSFNKLNKFIRAHKDRLPDSSKRNVVYRINCNDYIITHCDSIYVRQTERQLKTRISQHRSHINRNTTTHSVITDHRLHHCHDFCWKNVKILENERNYNKRFVSEMINIKQQNNSINLKTDTELLY</sequence>
<evidence type="ECO:0008006" key="3">
    <source>
        <dbReference type="Google" id="ProtNLM"/>
    </source>
</evidence>
<protein>
    <recommendedName>
        <fullName evidence="3">GIY-YIG domain-containing protein</fullName>
    </recommendedName>
</protein>
<accession>A0A151JU32</accession>
<reference evidence="1 2" key="1">
    <citation type="submission" date="2016-03" db="EMBL/GenBank/DDBJ databases">
        <title>Trachymyrmex septentrionalis WGS genome.</title>
        <authorList>
            <person name="Nygaard S."/>
            <person name="Hu H."/>
            <person name="Boomsma J."/>
            <person name="Zhang G."/>
        </authorList>
    </citation>
    <scope>NUCLEOTIDE SEQUENCE [LARGE SCALE GENOMIC DNA]</scope>
    <source>
        <strain evidence="1">Tsep2-gDNA-1</strain>
        <tissue evidence="1">Whole body</tissue>
    </source>
</reference>
<evidence type="ECO:0000313" key="1">
    <source>
        <dbReference type="EMBL" id="KYN35752.1"/>
    </source>
</evidence>
<keyword evidence="2" id="KW-1185">Reference proteome</keyword>
<dbReference type="AlphaFoldDB" id="A0A151JU32"/>
<dbReference type="CDD" id="cd10442">
    <property type="entry name" value="GIY-YIG_PLEs"/>
    <property type="match status" value="1"/>
</dbReference>
<evidence type="ECO:0000313" key="2">
    <source>
        <dbReference type="Proteomes" id="UP000078541"/>
    </source>
</evidence>